<accession>A0A6M0SAU6</accession>
<comment type="caution">
    <text evidence="1">The sequence shown here is derived from an EMBL/GenBank/DDBJ whole genome shotgun (WGS) entry which is preliminary data.</text>
</comment>
<dbReference type="Proteomes" id="UP000473574">
    <property type="component" value="Unassembled WGS sequence"/>
</dbReference>
<dbReference type="Pfam" id="PF04883">
    <property type="entry name" value="HK97-gp10_like"/>
    <property type="match status" value="1"/>
</dbReference>
<sequence>MTSLNEFHSEFKQTLAQAATAGAQTLLQDIQGQVPVLTGTLRSSYRVEPATSQNLEASVVGGTNYGGDFYPFTDNFGRRDAALSPVKRLFSAPQAKQRREEAVRQRIEVNLAEFIRKTNQ</sequence>
<dbReference type="EMBL" id="QZCE01000002">
    <property type="protein sequence ID" value="NEZ65629.1"/>
    <property type="molecule type" value="Genomic_DNA"/>
</dbReference>
<reference evidence="1 2" key="1">
    <citation type="journal article" date="2020" name="Microb. Ecol.">
        <title>Ecogenomics of the Marine Benthic Filamentous Cyanobacterium Adonisia.</title>
        <authorList>
            <person name="Walter J.M."/>
            <person name="Coutinho F.H."/>
            <person name="Leomil L."/>
            <person name="Hargreaves P.I."/>
            <person name="Campeao M.E."/>
            <person name="Vieira V.V."/>
            <person name="Silva B.S."/>
            <person name="Fistarol G.O."/>
            <person name="Salomon P.S."/>
            <person name="Sawabe T."/>
            <person name="Mino S."/>
            <person name="Hosokawa M."/>
            <person name="Miyashita H."/>
            <person name="Maruyama F."/>
            <person name="van Verk M.C."/>
            <person name="Dutilh B.E."/>
            <person name="Thompson C.C."/>
            <person name="Thompson F.L."/>
        </authorList>
    </citation>
    <scope>NUCLEOTIDE SEQUENCE [LARGE SCALE GENOMIC DNA]</scope>
    <source>
        <strain evidence="1 2">CCMR0082</strain>
    </source>
</reference>
<proteinExistence type="predicted"/>
<organism evidence="1 2">
    <name type="scientific">Adonisia turfae CCMR0082</name>
    <dbReference type="NCBI Taxonomy" id="2304604"/>
    <lineage>
        <taxon>Bacteria</taxon>
        <taxon>Bacillati</taxon>
        <taxon>Cyanobacteriota</taxon>
        <taxon>Adonisia</taxon>
        <taxon>Adonisia turfae</taxon>
    </lineage>
</organism>
<evidence type="ECO:0000313" key="1">
    <source>
        <dbReference type="EMBL" id="NEZ65629.1"/>
    </source>
</evidence>
<name>A0A6M0SAU6_9CYAN</name>
<gene>
    <name evidence="1" type="ORF">D0962_23210</name>
</gene>
<dbReference type="InterPro" id="IPR010064">
    <property type="entry name" value="HK97-gp10_tail"/>
</dbReference>
<dbReference type="RefSeq" id="WP_163666867.1">
    <property type="nucleotide sequence ID" value="NZ_QZCE01000002.1"/>
</dbReference>
<dbReference type="AlphaFoldDB" id="A0A6M0SAU6"/>
<evidence type="ECO:0000313" key="2">
    <source>
        <dbReference type="Proteomes" id="UP000473574"/>
    </source>
</evidence>
<protein>
    <submittedName>
        <fullName evidence="1">Uncharacterized protein</fullName>
    </submittedName>
</protein>